<feature type="transmembrane region" description="Helical" evidence="7">
    <location>
        <begin position="301"/>
        <end position="322"/>
    </location>
</feature>
<evidence type="ECO:0000256" key="4">
    <source>
        <dbReference type="ARBA" id="ARBA00022989"/>
    </source>
</evidence>
<keyword evidence="9" id="KW-1185">Reference proteome</keyword>
<evidence type="ECO:0000256" key="6">
    <source>
        <dbReference type="ARBA" id="ARBA00023136"/>
    </source>
</evidence>
<dbReference type="Pfam" id="PF02386">
    <property type="entry name" value="TrkH"/>
    <property type="match status" value="1"/>
</dbReference>
<feature type="transmembrane region" description="Helical" evidence="7">
    <location>
        <begin position="334"/>
        <end position="355"/>
    </location>
</feature>
<evidence type="ECO:0000256" key="2">
    <source>
        <dbReference type="ARBA" id="ARBA00022448"/>
    </source>
</evidence>
<sequence length="447" mass="49030">MSKDFSGRNALYQRRSICLEGNEFARNAVLEFEAMGKLIMLNAIFYGGLMAIFFPLVYAAVVSPPGPSPAIAESGATTGWFSVFTSLSALHNCGLTLVNTSLVPVANQPGVLFLLGTLILIGNTGLPVVLYLLVRIARRFARDKAPWDYLLVHGRKFSIFLFNGAQTLLLGIILVILLLIQFVAFLALNLNRSDLLVSYSAGSLVYLGAFQSVCTRNAGFVVVSLRAVSPALLVLFAVMMYLSPVPYVLTLRTSMPSSSSERKRAEPIQRNDAEYASLTTTHGAASGTTTSPVLYEIGKTFGNLLVFDIAWLFMALFVICIAENYILRNSIQEVETLGTVTVFDILFEIASAYGNVGYSVGVNNNDFSLSGIFSVFSKLVIIATMYGGRIRSIPQSSDEAARFRFDRNMMDVTQSSLLRPTLRLRALERRSSRSIQAERPIARGKQR</sequence>
<organism evidence="8 9">
    <name type="scientific">Cyanidiococcus yangmingshanensis</name>
    <dbReference type="NCBI Taxonomy" id="2690220"/>
    <lineage>
        <taxon>Eukaryota</taxon>
        <taxon>Rhodophyta</taxon>
        <taxon>Bangiophyceae</taxon>
        <taxon>Cyanidiales</taxon>
        <taxon>Cyanidiaceae</taxon>
        <taxon>Cyanidiococcus</taxon>
    </lineage>
</organism>
<dbReference type="GO" id="GO:0005886">
    <property type="term" value="C:plasma membrane"/>
    <property type="evidence" value="ECO:0007669"/>
    <property type="project" value="TreeGrafter"/>
</dbReference>
<comment type="caution">
    <text evidence="8">The sequence shown here is derived from an EMBL/GenBank/DDBJ whole genome shotgun (WGS) entry which is preliminary data.</text>
</comment>
<dbReference type="OrthoDB" id="9999863at2759"/>
<dbReference type="EMBL" id="VWRR01000010">
    <property type="protein sequence ID" value="KAF6002573.1"/>
    <property type="molecule type" value="Genomic_DNA"/>
</dbReference>
<evidence type="ECO:0000256" key="5">
    <source>
        <dbReference type="ARBA" id="ARBA00023065"/>
    </source>
</evidence>
<feature type="transmembrane region" description="Helical" evidence="7">
    <location>
        <begin position="111"/>
        <end position="134"/>
    </location>
</feature>
<evidence type="ECO:0000256" key="7">
    <source>
        <dbReference type="SAM" id="Phobius"/>
    </source>
</evidence>
<keyword evidence="5" id="KW-0406">Ion transport</keyword>
<dbReference type="InterPro" id="IPR003445">
    <property type="entry name" value="Cat_transpt"/>
</dbReference>
<accession>A0A7J7IHL1</accession>
<proteinExistence type="predicted"/>
<reference evidence="8 9" key="1">
    <citation type="journal article" date="2020" name="J. Phycol.">
        <title>Comparative genome analysis reveals Cyanidiococcus gen. nov., a new extremophilic red algal genus sister to Cyanidioschyzon (Cyanidioschyzonaceae, Rhodophyta).</title>
        <authorList>
            <person name="Liu S.-L."/>
            <person name="Chiang Y.-R."/>
            <person name="Yoon H.S."/>
            <person name="Fu H.-Y."/>
        </authorList>
    </citation>
    <scope>NUCLEOTIDE SEQUENCE [LARGE SCALE GENOMIC DNA]</scope>
    <source>
        <strain evidence="8 9">THAL066</strain>
    </source>
</reference>
<name>A0A7J7IHL1_9RHOD</name>
<feature type="transmembrane region" description="Helical" evidence="7">
    <location>
        <begin position="39"/>
        <end position="61"/>
    </location>
</feature>
<feature type="transmembrane region" description="Helical" evidence="7">
    <location>
        <begin position="168"/>
        <end position="190"/>
    </location>
</feature>
<keyword evidence="6 7" id="KW-0472">Membrane</keyword>
<protein>
    <submittedName>
        <fullName evidence="8">Transporter</fullName>
    </submittedName>
</protein>
<feature type="transmembrane region" description="Helical" evidence="7">
    <location>
        <begin position="196"/>
        <end position="215"/>
    </location>
</feature>
<evidence type="ECO:0000256" key="3">
    <source>
        <dbReference type="ARBA" id="ARBA00022692"/>
    </source>
</evidence>
<evidence type="ECO:0000313" key="8">
    <source>
        <dbReference type="EMBL" id="KAF6002573.1"/>
    </source>
</evidence>
<evidence type="ECO:0000256" key="1">
    <source>
        <dbReference type="ARBA" id="ARBA00004141"/>
    </source>
</evidence>
<dbReference type="Proteomes" id="UP000530660">
    <property type="component" value="Unassembled WGS sequence"/>
</dbReference>
<evidence type="ECO:0000313" key="9">
    <source>
        <dbReference type="Proteomes" id="UP000530660"/>
    </source>
</evidence>
<comment type="subcellular location">
    <subcellularLocation>
        <location evidence="1">Membrane</location>
        <topology evidence="1">Multi-pass membrane protein</topology>
    </subcellularLocation>
</comment>
<dbReference type="InterPro" id="IPR051143">
    <property type="entry name" value="TrkH_K-transport"/>
</dbReference>
<keyword evidence="4 7" id="KW-1133">Transmembrane helix</keyword>
<feature type="transmembrane region" description="Helical" evidence="7">
    <location>
        <begin position="367"/>
        <end position="387"/>
    </location>
</feature>
<dbReference type="AlphaFoldDB" id="A0A7J7IHL1"/>
<feature type="transmembrane region" description="Helical" evidence="7">
    <location>
        <begin position="227"/>
        <end position="249"/>
    </location>
</feature>
<keyword evidence="2" id="KW-0813">Transport</keyword>
<gene>
    <name evidence="8" type="primary">HKT1</name>
    <name evidence="8" type="ORF">F1559_004442</name>
</gene>
<dbReference type="GO" id="GO:0008324">
    <property type="term" value="F:monoatomic cation transmembrane transporter activity"/>
    <property type="evidence" value="ECO:0007669"/>
    <property type="project" value="InterPro"/>
</dbReference>
<dbReference type="PANTHER" id="PTHR31064:SF30">
    <property type="entry name" value="HIGH-AFFINITY POTASSIUM TRANSPORT PROTEIN-RELATED"/>
    <property type="match status" value="1"/>
</dbReference>
<keyword evidence="3 7" id="KW-0812">Transmembrane</keyword>
<dbReference type="GO" id="GO:0030001">
    <property type="term" value="P:metal ion transport"/>
    <property type="evidence" value="ECO:0007669"/>
    <property type="project" value="UniProtKB-ARBA"/>
</dbReference>
<dbReference type="PANTHER" id="PTHR31064">
    <property type="entry name" value="POTASSIUM TRANSPORT PROTEIN DDB_G0292412-RELATED"/>
    <property type="match status" value="1"/>
</dbReference>